<dbReference type="SUPFAM" id="SSF48726">
    <property type="entry name" value="Immunoglobulin"/>
    <property type="match status" value="6"/>
</dbReference>
<dbReference type="GO" id="GO:0032396">
    <property type="term" value="F:inhibitory MHC class I receptor activity"/>
    <property type="evidence" value="ECO:0000318"/>
    <property type="project" value="GO_Central"/>
</dbReference>
<keyword evidence="7 11" id="KW-0472">Membrane</keyword>
<dbReference type="InterPro" id="IPR036179">
    <property type="entry name" value="Ig-like_dom_sf"/>
</dbReference>
<evidence type="ECO:0000256" key="2">
    <source>
        <dbReference type="ARBA" id="ARBA00022475"/>
    </source>
</evidence>
<dbReference type="Ensembl" id="ENSRNOT00000103140.2">
    <property type="protein sequence ID" value="ENSRNOP00000091992.1"/>
    <property type="gene ID" value="ENSRNOG00000062907.2"/>
</dbReference>
<dbReference type="PANTHER" id="PTHR11738">
    <property type="entry name" value="MHC CLASS I NK CELL RECEPTOR"/>
    <property type="match status" value="1"/>
</dbReference>
<evidence type="ECO:0000259" key="12">
    <source>
        <dbReference type="PROSITE" id="PS50835"/>
    </source>
</evidence>
<reference evidence="13" key="2">
    <citation type="submission" date="2025-08" db="UniProtKB">
        <authorList>
            <consortium name="Ensembl"/>
        </authorList>
    </citation>
    <scope>IDENTIFICATION</scope>
    <source>
        <strain evidence="13">Brown Norway</strain>
    </source>
</reference>
<dbReference type="PANTHER" id="PTHR11738:SF179">
    <property type="entry name" value="LEUKOCYTE IMMUNOGLOBULIN-LIKE RECEPTOR SUBFAMILY A MEMBER 5"/>
    <property type="match status" value="1"/>
</dbReference>
<comment type="subcellular location">
    <subcellularLocation>
        <location evidence="1">Cell membrane</location>
        <topology evidence="1">Single-pass membrane protein</topology>
    </subcellularLocation>
</comment>
<dbReference type="Pfam" id="PF13895">
    <property type="entry name" value="Ig_2"/>
    <property type="match status" value="2"/>
</dbReference>
<keyword evidence="14" id="KW-1185">Reference proteome</keyword>
<dbReference type="RGD" id="402370114">
    <property type="gene designation" value="LOC134485274"/>
</dbReference>
<proteinExistence type="predicted"/>
<keyword evidence="8" id="KW-1015">Disulfide bond</keyword>
<accession>A0A8I6GJZ9</accession>
<dbReference type="GeneTree" id="ENSGT01100000263478"/>
<evidence type="ECO:0000256" key="10">
    <source>
        <dbReference type="ARBA" id="ARBA00023319"/>
    </source>
</evidence>
<keyword evidence="6 11" id="KW-1133">Transmembrane helix</keyword>
<evidence type="ECO:0000256" key="11">
    <source>
        <dbReference type="SAM" id="Phobius"/>
    </source>
</evidence>
<dbReference type="Proteomes" id="UP000002494">
    <property type="component" value="Chromosome 1"/>
</dbReference>
<gene>
    <name evidence="13 15" type="primary">LOC134485274</name>
</gene>
<dbReference type="Pfam" id="PF00047">
    <property type="entry name" value="ig"/>
    <property type="match status" value="1"/>
</dbReference>
<feature type="transmembrane region" description="Helical" evidence="11">
    <location>
        <begin position="661"/>
        <end position="679"/>
    </location>
</feature>
<keyword evidence="4" id="KW-0732">Signal</keyword>
<dbReference type="Gene3D" id="2.60.40.10">
    <property type="entry name" value="Immunoglobulins"/>
    <property type="match status" value="6"/>
</dbReference>
<dbReference type="GO" id="GO:0005886">
    <property type="term" value="C:plasma membrane"/>
    <property type="evidence" value="ECO:0000318"/>
    <property type="project" value="GO_Central"/>
</dbReference>
<dbReference type="GO" id="GO:0002764">
    <property type="term" value="P:immune response-regulating signaling pathway"/>
    <property type="evidence" value="ECO:0000318"/>
    <property type="project" value="GO_Central"/>
</dbReference>
<evidence type="ECO:0000256" key="6">
    <source>
        <dbReference type="ARBA" id="ARBA00022989"/>
    </source>
</evidence>
<protein>
    <submittedName>
        <fullName evidence="13">Leukocyte immunoglobulin-like receptor subfamily B member 3-like</fullName>
    </submittedName>
</protein>
<keyword evidence="3 11" id="KW-0812">Transmembrane</keyword>
<keyword evidence="10" id="KW-0393">Immunoglobulin domain</keyword>
<evidence type="ECO:0000313" key="15">
    <source>
        <dbReference type="RGD" id="402370114"/>
    </source>
</evidence>
<dbReference type="SMART" id="SM00409">
    <property type="entry name" value="IG"/>
    <property type="match status" value="5"/>
</dbReference>
<evidence type="ECO:0000256" key="7">
    <source>
        <dbReference type="ARBA" id="ARBA00023136"/>
    </source>
</evidence>
<evidence type="ECO:0000256" key="8">
    <source>
        <dbReference type="ARBA" id="ARBA00023157"/>
    </source>
</evidence>
<dbReference type="AGR" id="RGD:402370114"/>
<dbReference type="CDD" id="cd16843">
    <property type="entry name" value="IgC2_D1_D2_LILR_KIR_like"/>
    <property type="match status" value="1"/>
</dbReference>
<reference evidence="13" key="3">
    <citation type="submission" date="2025-09" db="UniProtKB">
        <authorList>
            <consortium name="Ensembl"/>
        </authorList>
    </citation>
    <scope>IDENTIFICATION</scope>
    <source>
        <strain evidence="13">Brown Norway</strain>
    </source>
</reference>
<dbReference type="InterPro" id="IPR003599">
    <property type="entry name" value="Ig_sub"/>
</dbReference>
<keyword evidence="5" id="KW-0677">Repeat</keyword>
<keyword evidence="2" id="KW-1003">Cell membrane</keyword>
<dbReference type="InterPro" id="IPR050412">
    <property type="entry name" value="Ig-like_Receptors_ImmuneReg"/>
</dbReference>
<evidence type="ECO:0000313" key="14">
    <source>
        <dbReference type="Proteomes" id="UP000002494"/>
    </source>
</evidence>
<evidence type="ECO:0000313" key="13">
    <source>
        <dbReference type="Ensembl" id="ENSRNOP00000091992.1"/>
    </source>
</evidence>
<evidence type="ECO:0000256" key="5">
    <source>
        <dbReference type="ARBA" id="ARBA00022737"/>
    </source>
</evidence>
<dbReference type="InterPro" id="IPR007110">
    <property type="entry name" value="Ig-like_dom"/>
</dbReference>
<dbReference type="PROSITE" id="PS50835">
    <property type="entry name" value="IG_LIKE"/>
    <property type="match status" value="1"/>
</dbReference>
<evidence type="ECO:0000256" key="3">
    <source>
        <dbReference type="ARBA" id="ARBA00022692"/>
    </source>
</evidence>
<evidence type="ECO:0000256" key="4">
    <source>
        <dbReference type="ARBA" id="ARBA00022729"/>
    </source>
</evidence>
<sequence length="694" mass="77722">MRKTQGFRQLCRGEDLLTVENKFLTKNSLPGLTLSLWIPGSLPKPILRVQPDSVVSMGTKVIFVCEQIIRVKESDLYRNEYLQSRVPKNHQRPANKTEFLFSNVCQQNAGQYQCSYRTQGKLSDYSEPLELVVTGAYWKPRLSAQTDPVVTSGGYVILKCESSEQYHSFIITVEGPQMFYSWQDSKYNYSTGKFQALFPMGPLTSNHRWIFRCYSYEKNTPQVQSDPSEPLELLVSGKLQKPTIKAEPGSVIPYGRAMTIWCQGDLDAEIYFLHKEGSHNTQRTQTIQQPGDKAKFFIPSVTQGHAGQYRCYCYSSAGWSEPSDTLELVVTGIYYYGVKLSGLPSPVVPEGGNVTLHCTSHSNYDKFILTKEDQKFTNSLDTEYISSTGQYQALFVLGPMTTNYSGTFRCYGYYKHTPQLTRPQSIALTFPLGPSRKPSLLSHQGHILDPGMSLTLQCYSDINYDKFALYKEGGADIIQSSSQWTKAGLSKANFTLGYVNHSTGGQYRCYGAHNLSSELSASSDPLDILITGQIYDTPSLSVKPNSSVHSGENVTLMCWSMYPVDTLILSKEGSGQPPLRLKSKFEDQQYQSEFSMSAMTSTLSGSYRWYGSRNSSLYLLSFASAPVELIVSESIEASSWPTKRFITTATPENRDHTMENLIRMGIAVLVLIVLSILAAEAWQSHRQTHHAAGK</sequence>
<organism evidence="13 14">
    <name type="scientific">Rattus norvegicus</name>
    <name type="common">Rat</name>
    <dbReference type="NCBI Taxonomy" id="10116"/>
    <lineage>
        <taxon>Eukaryota</taxon>
        <taxon>Metazoa</taxon>
        <taxon>Chordata</taxon>
        <taxon>Craniata</taxon>
        <taxon>Vertebrata</taxon>
        <taxon>Euteleostomi</taxon>
        <taxon>Mammalia</taxon>
        <taxon>Eutheria</taxon>
        <taxon>Euarchontoglires</taxon>
        <taxon>Glires</taxon>
        <taxon>Rodentia</taxon>
        <taxon>Myomorpha</taxon>
        <taxon>Muroidea</taxon>
        <taxon>Muridae</taxon>
        <taxon>Murinae</taxon>
        <taxon>Rattus</taxon>
    </lineage>
</organism>
<keyword evidence="9" id="KW-0325">Glycoprotein</keyword>
<feature type="domain" description="Ig-like" evidence="12">
    <location>
        <begin position="438"/>
        <end position="520"/>
    </location>
</feature>
<evidence type="ECO:0000256" key="1">
    <source>
        <dbReference type="ARBA" id="ARBA00004162"/>
    </source>
</evidence>
<name>A0A8I6GJZ9_RAT</name>
<dbReference type="AlphaFoldDB" id="A0A8I6GJZ9"/>
<dbReference type="GO" id="GO:0019221">
    <property type="term" value="P:cytokine-mediated signaling pathway"/>
    <property type="evidence" value="ECO:0000318"/>
    <property type="project" value="GO_Central"/>
</dbReference>
<dbReference type="InterPro" id="IPR013783">
    <property type="entry name" value="Ig-like_fold"/>
</dbReference>
<evidence type="ECO:0000256" key="9">
    <source>
        <dbReference type="ARBA" id="ARBA00023180"/>
    </source>
</evidence>
<dbReference type="FunFam" id="2.60.40.10:FF:000049">
    <property type="entry name" value="Leukocyte immunoglobulin-like receptor subfamily B member 1"/>
    <property type="match status" value="6"/>
</dbReference>
<dbReference type="InterPro" id="IPR013151">
    <property type="entry name" value="Immunoglobulin_dom"/>
</dbReference>
<reference evidence="13" key="1">
    <citation type="submission" date="2024-01" db="EMBL/GenBank/DDBJ databases">
        <title>GRCr8: a new rat reference genome assembly contstructed from accurate long reads and long range scaffolding.</title>
        <authorList>
            <person name="Doris P.A."/>
            <person name="Kalbfleisch T."/>
            <person name="Li K."/>
            <person name="Howe K."/>
            <person name="Wood J."/>
        </authorList>
    </citation>
    <scope>NUCLEOTIDE SEQUENCE [LARGE SCALE GENOMIC DNA]</scope>
    <source>
        <strain evidence="13">Brown Norway</strain>
    </source>
</reference>
<dbReference type="Reactome" id="R-RNO-6798695">
    <property type="pathway name" value="Neutrophil degranulation"/>
</dbReference>